<evidence type="ECO:0000256" key="1">
    <source>
        <dbReference type="SAM" id="MobiDB-lite"/>
    </source>
</evidence>
<dbReference type="InterPro" id="IPR018253">
    <property type="entry name" value="DnaJ_domain_CS"/>
</dbReference>
<dbReference type="SUPFAM" id="SSF46565">
    <property type="entry name" value="Chaperone J-domain"/>
    <property type="match status" value="1"/>
</dbReference>
<keyword evidence="2" id="KW-1133">Transmembrane helix</keyword>
<feature type="transmembrane region" description="Helical" evidence="2">
    <location>
        <begin position="59"/>
        <end position="78"/>
    </location>
</feature>
<keyword evidence="2" id="KW-0812">Transmembrane</keyword>
<dbReference type="Proteomes" id="UP001491310">
    <property type="component" value="Unassembled WGS sequence"/>
</dbReference>
<feature type="compositionally biased region" description="Basic and acidic residues" evidence="1">
    <location>
        <begin position="515"/>
        <end position="536"/>
    </location>
</feature>
<keyword evidence="5" id="KW-1185">Reference proteome</keyword>
<protein>
    <recommendedName>
        <fullName evidence="3">J domain-containing protein</fullName>
    </recommendedName>
</protein>
<comment type="caution">
    <text evidence="4">The sequence shown here is derived from an EMBL/GenBank/DDBJ whole genome shotgun (WGS) entry which is preliminary data.</text>
</comment>
<dbReference type="PANTHER" id="PTHR44094">
    <property type="entry name" value="DNAJ HEAT SHOCK N-TERMINAL DOMAIN-CONTAINING PROTEIN"/>
    <property type="match status" value="1"/>
</dbReference>
<evidence type="ECO:0000313" key="5">
    <source>
        <dbReference type="Proteomes" id="UP001491310"/>
    </source>
</evidence>
<feature type="compositionally biased region" description="Basic and acidic residues" evidence="1">
    <location>
        <begin position="367"/>
        <end position="377"/>
    </location>
</feature>
<dbReference type="EMBL" id="JALJOT010000002">
    <property type="protein sequence ID" value="KAK9917625.1"/>
    <property type="molecule type" value="Genomic_DNA"/>
</dbReference>
<dbReference type="InterPro" id="IPR036869">
    <property type="entry name" value="J_dom_sf"/>
</dbReference>
<feature type="compositionally biased region" description="Polar residues" evidence="1">
    <location>
        <begin position="390"/>
        <end position="402"/>
    </location>
</feature>
<dbReference type="InterPro" id="IPR052423">
    <property type="entry name" value="EMIR"/>
</dbReference>
<dbReference type="InterPro" id="IPR026894">
    <property type="entry name" value="DnaJ_X"/>
</dbReference>
<dbReference type="PROSITE" id="PS50076">
    <property type="entry name" value="DNAJ_2"/>
    <property type="match status" value="1"/>
</dbReference>
<gene>
    <name evidence="4" type="ORF">WJX75_006600</name>
</gene>
<dbReference type="Pfam" id="PF00226">
    <property type="entry name" value="DnaJ"/>
    <property type="match status" value="1"/>
</dbReference>
<sequence>MKSQFNDVFSLRKPKDAKAGLSSGAKSIGKGVLAGVVGLVAAPVMMAREEGVKGFAKGVGAGILGAAVLPVVGVGIGVTQMVRGVANTPEAIREGQRGKHWDTDSRVWVDQPGSALVTDDEIFASVREQWHRSGGGAAGASGRQLDYYALLGVERNAPPEAIKRAYYVLARKYHPDKNRDDPTANERFQQLGEAYQVLGNAELRARYDAHGAEALDVNFMDSAEFFTALFGSDRFDHLVGELMIAVAARSNGEFLQGQMKKLQAARVERLVVMLNALLRRYVEGDEQGFREAMVAEADSLARTPFGPTMLRAIGRTYRSQAEIALGNFFEGSVAAMRSKGAAFKSQMHAAGLALKVYQTQQQIERLEKQHAQHERENGSASSSQQQRSSMDAQGTAGHSTGDTDPAAHSSADAASQAEERKQAAAAMATERAKLEEAALPLMLDAMWAANVLDIQHTVKAVCTEVLRNSASPKEVRRARGLALKELGGIFLDAAAAHLEVSPQEGQEQGPARAKQQFEDAMQRLIDKRNAADDAAHAHASAS</sequence>
<evidence type="ECO:0000259" key="3">
    <source>
        <dbReference type="PROSITE" id="PS50076"/>
    </source>
</evidence>
<dbReference type="SMART" id="SM00271">
    <property type="entry name" value="DnaJ"/>
    <property type="match status" value="1"/>
</dbReference>
<dbReference type="PANTHER" id="PTHR44094:SF8">
    <property type="entry name" value="DNAJ HEAT SHOCK N-TERMINAL DOMAIN-CONTAINING PROTEIN-RELATED"/>
    <property type="match status" value="1"/>
</dbReference>
<dbReference type="Pfam" id="PF14308">
    <property type="entry name" value="DnaJ-X"/>
    <property type="match status" value="1"/>
</dbReference>
<dbReference type="PRINTS" id="PR00625">
    <property type="entry name" value="JDOMAIN"/>
</dbReference>
<dbReference type="PROSITE" id="PS00636">
    <property type="entry name" value="DNAJ_1"/>
    <property type="match status" value="1"/>
</dbReference>
<accession>A0ABR2Z0Y6</accession>
<feature type="compositionally biased region" description="Low complexity" evidence="1">
    <location>
        <begin position="379"/>
        <end position="389"/>
    </location>
</feature>
<reference evidence="4 5" key="1">
    <citation type="journal article" date="2024" name="Nat. Commun.">
        <title>Phylogenomics reveals the evolutionary origins of lichenization in chlorophyte algae.</title>
        <authorList>
            <person name="Puginier C."/>
            <person name="Libourel C."/>
            <person name="Otte J."/>
            <person name="Skaloud P."/>
            <person name="Haon M."/>
            <person name="Grisel S."/>
            <person name="Petersen M."/>
            <person name="Berrin J.G."/>
            <person name="Delaux P.M."/>
            <person name="Dal Grande F."/>
            <person name="Keller J."/>
        </authorList>
    </citation>
    <scope>NUCLEOTIDE SEQUENCE [LARGE SCALE GENOMIC DNA]</scope>
    <source>
        <strain evidence="4 5">SAG 216-7</strain>
    </source>
</reference>
<name>A0ABR2Z0Y6_9CHLO</name>
<dbReference type="InterPro" id="IPR001623">
    <property type="entry name" value="DnaJ_domain"/>
</dbReference>
<dbReference type="CDD" id="cd06257">
    <property type="entry name" value="DnaJ"/>
    <property type="match status" value="1"/>
</dbReference>
<keyword evidence="2" id="KW-0472">Membrane</keyword>
<feature type="region of interest" description="Disordered" evidence="1">
    <location>
        <begin position="501"/>
        <end position="542"/>
    </location>
</feature>
<dbReference type="Gene3D" id="1.10.287.110">
    <property type="entry name" value="DnaJ domain"/>
    <property type="match status" value="1"/>
</dbReference>
<feature type="domain" description="J" evidence="3">
    <location>
        <begin position="146"/>
        <end position="211"/>
    </location>
</feature>
<organism evidence="4 5">
    <name type="scientific">Coccomyxa subellipsoidea</name>
    <dbReference type="NCBI Taxonomy" id="248742"/>
    <lineage>
        <taxon>Eukaryota</taxon>
        <taxon>Viridiplantae</taxon>
        <taxon>Chlorophyta</taxon>
        <taxon>core chlorophytes</taxon>
        <taxon>Trebouxiophyceae</taxon>
        <taxon>Trebouxiophyceae incertae sedis</taxon>
        <taxon>Coccomyxaceae</taxon>
        <taxon>Coccomyxa</taxon>
    </lineage>
</organism>
<proteinExistence type="predicted"/>
<evidence type="ECO:0000256" key="2">
    <source>
        <dbReference type="SAM" id="Phobius"/>
    </source>
</evidence>
<evidence type="ECO:0000313" key="4">
    <source>
        <dbReference type="EMBL" id="KAK9917625.1"/>
    </source>
</evidence>
<feature type="compositionally biased region" description="Low complexity" evidence="1">
    <location>
        <begin position="406"/>
        <end position="416"/>
    </location>
</feature>
<feature type="transmembrane region" description="Helical" evidence="2">
    <location>
        <begin position="28"/>
        <end position="47"/>
    </location>
</feature>
<feature type="region of interest" description="Disordered" evidence="1">
    <location>
        <begin position="367"/>
        <end position="428"/>
    </location>
</feature>